<keyword evidence="4" id="KW-1185">Reference proteome</keyword>
<dbReference type="EMBL" id="JAOPHQ010004887">
    <property type="protein sequence ID" value="KAK0137385.1"/>
    <property type="molecule type" value="Genomic_DNA"/>
</dbReference>
<comment type="caution">
    <text evidence="3">The sequence shown here is derived from an EMBL/GenBank/DDBJ whole genome shotgun (WGS) entry which is preliminary data.</text>
</comment>
<keyword evidence="2" id="KW-0472">Membrane</keyword>
<dbReference type="Proteomes" id="UP001174136">
    <property type="component" value="Unassembled WGS sequence"/>
</dbReference>
<feature type="region of interest" description="Disordered" evidence="1">
    <location>
        <begin position="1"/>
        <end position="28"/>
    </location>
</feature>
<keyword evidence="2" id="KW-0812">Transmembrane</keyword>
<accession>A0AA47MBU2</accession>
<feature type="compositionally biased region" description="Basic and acidic residues" evidence="1">
    <location>
        <begin position="16"/>
        <end position="28"/>
    </location>
</feature>
<evidence type="ECO:0000256" key="1">
    <source>
        <dbReference type="SAM" id="MobiDB-lite"/>
    </source>
</evidence>
<proteinExistence type="predicted"/>
<feature type="transmembrane region" description="Helical" evidence="2">
    <location>
        <begin position="269"/>
        <end position="287"/>
    </location>
</feature>
<dbReference type="AlphaFoldDB" id="A0AA47MBU2"/>
<sequence length="315" mass="33749">MTAPLGVGARRGTVATDRKEEPGGSELRNTHFDRKMGGVGQVVLVLTVIWCHTSRLQGLPKFIDKQQNQGPLIEAINEPLDAETCGDFDYPTEEHIDSIMKEELSKYSSEGAAITKAEANQLESNTKLQNESLVGALLMMGDPKVMLAGDQGGLGSNGNAREDKNKENCDQTTPFAPQSRGREPPEPSKLTGFTSARSHGSPGSGKLEMSCLGACGFSAGEDWEGAGEGGSRQRDAGSCWVAEPGGGGGGGRRGKGRSTLRIRVTNSRWLLMAPWAGGAPCVCFLFLRRWRWERRKAQAAQQHTVASADTPTSTM</sequence>
<feature type="compositionally biased region" description="Basic and acidic residues" evidence="1">
    <location>
        <begin position="160"/>
        <end position="169"/>
    </location>
</feature>
<reference evidence="3" key="1">
    <citation type="journal article" date="2023" name="Front. Mar. Sci.">
        <title>A new Merluccius polli reference genome to investigate the effects of global change in West African waters.</title>
        <authorList>
            <person name="Mateo J.L."/>
            <person name="Blanco-Fernandez C."/>
            <person name="Garcia-Vazquez E."/>
            <person name="Machado-Schiaffino G."/>
        </authorList>
    </citation>
    <scope>NUCLEOTIDE SEQUENCE</scope>
    <source>
        <strain evidence="3">C29</strain>
        <tissue evidence="3">Fin</tissue>
    </source>
</reference>
<organism evidence="3 4">
    <name type="scientific">Merluccius polli</name>
    <name type="common">Benguela hake</name>
    <name type="synonym">Merluccius cadenati</name>
    <dbReference type="NCBI Taxonomy" id="89951"/>
    <lineage>
        <taxon>Eukaryota</taxon>
        <taxon>Metazoa</taxon>
        <taxon>Chordata</taxon>
        <taxon>Craniata</taxon>
        <taxon>Vertebrata</taxon>
        <taxon>Euteleostomi</taxon>
        <taxon>Actinopterygii</taxon>
        <taxon>Neopterygii</taxon>
        <taxon>Teleostei</taxon>
        <taxon>Neoteleostei</taxon>
        <taxon>Acanthomorphata</taxon>
        <taxon>Zeiogadaria</taxon>
        <taxon>Gadariae</taxon>
        <taxon>Gadiformes</taxon>
        <taxon>Gadoidei</taxon>
        <taxon>Merlucciidae</taxon>
        <taxon>Merluccius</taxon>
    </lineage>
</organism>
<name>A0AA47MBU2_MERPO</name>
<keyword evidence="2" id="KW-1133">Transmembrane helix</keyword>
<feature type="region of interest" description="Disordered" evidence="1">
    <location>
        <begin position="148"/>
        <end position="204"/>
    </location>
</feature>
<gene>
    <name evidence="3" type="ORF">N1851_026403</name>
</gene>
<evidence type="ECO:0000313" key="3">
    <source>
        <dbReference type="EMBL" id="KAK0137385.1"/>
    </source>
</evidence>
<evidence type="ECO:0000256" key="2">
    <source>
        <dbReference type="SAM" id="Phobius"/>
    </source>
</evidence>
<protein>
    <submittedName>
        <fullName evidence="3">Uncharacterized protein</fullName>
    </submittedName>
</protein>
<evidence type="ECO:0000313" key="4">
    <source>
        <dbReference type="Proteomes" id="UP001174136"/>
    </source>
</evidence>